<protein>
    <submittedName>
        <fullName evidence="2">Uncharacterized protein</fullName>
    </submittedName>
</protein>
<dbReference type="AlphaFoldDB" id="A0AAN6VX73"/>
<accession>A0AAN6VX73</accession>
<name>A0AAN6VX73_9PEZI</name>
<reference evidence="2" key="2">
    <citation type="submission" date="2023-05" db="EMBL/GenBank/DDBJ databases">
        <authorList>
            <consortium name="Lawrence Berkeley National Laboratory"/>
            <person name="Steindorff A."/>
            <person name="Hensen N."/>
            <person name="Bonometti L."/>
            <person name="Westerberg I."/>
            <person name="Brannstrom I.O."/>
            <person name="Guillou S."/>
            <person name="Cros-Aarteil S."/>
            <person name="Calhoun S."/>
            <person name="Haridas S."/>
            <person name="Kuo A."/>
            <person name="Mondo S."/>
            <person name="Pangilinan J."/>
            <person name="Riley R."/>
            <person name="Labutti K."/>
            <person name="Andreopoulos B."/>
            <person name="Lipzen A."/>
            <person name="Chen C."/>
            <person name="Yanf M."/>
            <person name="Daum C."/>
            <person name="Ng V."/>
            <person name="Clum A."/>
            <person name="Ohm R."/>
            <person name="Martin F."/>
            <person name="Silar P."/>
            <person name="Natvig D."/>
            <person name="Lalanne C."/>
            <person name="Gautier V."/>
            <person name="Ament-Velasquez S.L."/>
            <person name="Kruys A."/>
            <person name="Hutchinson M.I."/>
            <person name="Powell A.J."/>
            <person name="Barry K."/>
            <person name="Miller A.N."/>
            <person name="Grigoriev I.V."/>
            <person name="Debuchy R."/>
            <person name="Gladieux P."/>
            <person name="Thoren M.H."/>
            <person name="Johannesson H."/>
        </authorList>
    </citation>
    <scope>NUCLEOTIDE SEQUENCE</scope>
    <source>
        <strain evidence="2">CBS 892.96</strain>
    </source>
</reference>
<proteinExistence type="predicted"/>
<organism evidence="2 3">
    <name type="scientific">Triangularia setosa</name>
    <dbReference type="NCBI Taxonomy" id="2587417"/>
    <lineage>
        <taxon>Eukaryota</taxon>
        <taxon>Fungi</taxon>
        <taxon>Dikarya</taxon>
        <taxon>Ascomycota</taxon>
        <taxon>Pezizomycotina</taxon>
        <taxon>Sordariomycetes</taxon>
        <taxon>Sordariomycetidae</taxon>
        <taxon>Sordariales</taxon>
        <taxon>Podosporaceae</taxon>
        <taxon>Triangularia</taxon>
    </lineage>
</organism>
<dbReference type="EMBL" id="MU866562">
    <property type="protein sequence ID" value="KAK4171449.1"/>
    <property type="molecule type" value="Genomic_DNA"/>
</dbReference>
<gene>
    <name evidence="2" type="ORF">QBC36DRAFT_339937</name>
</gene>
<evidence type="ECO:0000313" key="3">
    <source>
        <dbReference type="Proteomes" id="UP001302321"/>
    </source>
</evidence>
<evidence type="ECO:0000313" key="2">
    <source>
        <dbReference type="EMBL" id="KAK4171449.1"/>
    </source>
</evidence>
<sequence>MTCSSCSTTVRLQCACKQTIEGPSSTANPTTTPTPSMLLPATRTAPGDRSSQPSDDNPTNAPPTPTATSRKRLRTGQSVLAPATAVAMRQSDIQDSNVRPDQVVPAPQSIQTCSSSTNPPVNHKHPIEDFSNLMRKHCIVSTHSSEVLVSMIKSINSNLKFERWCDGYQTDWIRPNCHCPTRDGGKNHSVDPPCPAMGSIFRIVIFGKAAREIYDAVQCKFVIERRSQEIAELFGPSLLSIHAEDYGGITLVAEDYEVQWKDLRSLYLLKEHTKHNGKRLYNYL</sequence>
<keyword evidence="3" id="KW-1185">Reference proteome</keyword>
<feature type="region of interest" description="Disordered" evidence="1">
    <location>
        <begin position="20"/>
        <end position="122"/>
    </location>
</feature>
<reference evidence="2" key="1">
    <citation type="journal article" date="2023" name="Mol. Phylogenet. Evol.">
        <title>Genome-scale phylogeny and comparative genomics of the fungal order Sordariales.</title>
        <authorList>
            <person name="Hensen N."/>
            <person name="Bonometti L."/>
            <person name="Westerberg I."/>
            <person name="Brannstrom I.O."/>
            <person name="Guillou S."/>
            <person name="Cros-Aarteil S."/>
            <person name="Calhoun S."/>
            <person name="Haridas S."/>
            <person name="Kuo A."/>
            <person name="Mondo S."/>
            <person name="Pangilinan J."/>
            <person name="Riley R."/>
            <person name="LaButti K."/>
            <person name="Andreopoulos B."/>
            <person name="Lipzen A."/>
            <person name="Chen C."/>
            <person name="Yan M."/>
            <person name="Daum C."/>
            <person name="Ng V."/>
            <person name="Clum A."/>
            <person name="Steindorff A."/>
            <person name="Ohm R.A."/>
            <person name="Martin F."/>
            <person name="Silar P."/>
            <person name="Natvig D.O."/>
            <person name="Lalanne C."/>
            <person name="Gautier V."/>
            <person name="Ament-Velasquez S.L."/>
            <person name="Kruys A."/>
            <person name="Hutchinson M.I."/>
            <person name="Powell A.J."/>
            <person name="Barry K."/>
            <person name="Miller A.N."/>
            <person name="Grigoriev I.V."/>
            <person name="Debuchy R."/>
            <person name="Gladieux P."/>
            <person name="Hiltunen Thoren M."/>
            <person name="Johannesson H."/>
        </authorList>
    </citation>
    <scope>NUCLEOTIDE SEQUENCE</scope>
    <source>
        <strain evidence="2">CBS 892.96</strain>
    </source>
</reference>
<feature type="non-terminal residue" evidence="2">
    <location>
        <position position="284"/>
    </location>
</feature>
<comment type="caution">
    <text evidence="2">The sequence shown here is derived from an EMBL/GenBank/DDBJ whole genome shotgun (WGS) entry which is preliminary data.</text>
</comment>
<dbReference type="Proteomes" id="UP001302321">
    <property type="component" value="Unassembled WGS sequence"/>
</dbReference>
<feature type="compositionally biased region" description="Polar residues" evidence="1">
    <location>
        <begin position="108"/>
        <end position="120"/>
    </location>
</feature>
<evidence type="ECO:0000256" key="1">
    <source>
        <dbReference type="SAM" id="MobiDB-lite"/>
    </source>
</evidence>
<feature type="compositionally biased region" description="Low complexity" evidence="1">
    <location>
        <begin position="23"/>
        <end position="35"/>
    </location>
</feature>